<sequence length="335" mass="38166">MHKFYNVIFFLTLMLGTMMAISATSWFTSWIGLEMNLLSLMPIMKSTKNKYATESMMKYFMTQALASIIILMMSILILNNKSLISNLDTLNSSILSSALFMKMGAAPLHFWLPEVISGLSWPISFLILTWQKIAPMIMLLYTHPTAILTSTTIILSSIIGGVGGLNQICLRKILAYSSINHIAWMLSALMISSTTWMIYFSVYFIINLSLIIQLNSNNIFFISQLDKNLSKNKMEKLLFTMNFFSLGGLPPFLGFLPKWLTIYHLISHSMYIMTTILILTTLLSLFMYTRITFSSTILVTKESNMKKNNFFLFPFYMFSSMSIMGLMIILSTSIV</sequence>
<evidence type="ECO:0000256" key="3">
    <source>
        <dbReference type="ARBA" id="ARBA00007012"/>
    </source>
</evidence>
<evidence type="ECO:0000256" key="7">
    <source>
        <dbReference type="ARBA" id="ARBA00022660"/>
    </source>
</evidence>
<feature type="transmembrane region" description="Helical" evidence="18">
    <location>
        <begin position="147"/>
        <end position="166"/>
    </location>
</feature>
<feature type="transmembrane region" description="Helical" evidence="18">
    <location>
        <begin position="59"/>
        <end position="78"/>
    </location>
</feature>
<evidence type="ECO:0000256" key="1">
    <source>
        <dbReference type="ARBA" id="ARBA00003257"/>
    </source>
</evidence>
<dbReference type="PANTHER" id="PTHR46552">
    <property type="entry name" value="NADH-UBIQUINONE OXIDOREDUCTASE CHAIN 2"/>
    <property type="match status" value="1"/>
</dbReference>
<dbReference type="AlphaFoldDB" id="A0A343A4Y9"/>
<keyword evidence="16 18" id="KW-0472">Membrane</keyword>
<reference evidence="20" key="1">
    <citation type="submission" date="2016-04" db="EMBL/GenBank/DDBJ databases">
        <title>Mitochondria of Scolytid beetles.</title>
        <authorList>
            <person name="Miller K."/>
            <person name="Linard B."/>
            <person name="Vogler A.P."/>
        </authorList>
    </citation>
    <scope>NUCLEOTIDE SEQUENCE</scope>
</reference>
<evidence type="ECO:0000256" key="6">
    <source>
        <dbReference type="ARBA" id="ARBA00022448"/>
    </source>
</evidence>
<feature type="transmembrane region" description="Helical" evidence="18">
    <location>
        <begin position="197"/>
        <end position="216"/>
    </location>
</feature>
<evidence type="ECO:0000256" key="9">
    <source>
        <dbReference type="ARBA" id="ARBA00022792"/>
    </source>
</evidence>
<comment type="similarity">
    <text evidence="3 18">Belongs to the complex I subunit 2 family.</text>
</comment>
<comment type="function">
    <text evidence="1">Core subunit of the mitochondrial membrane respiratory chain NADH dehydrogenase (Complex I) that is believed to belong to the minimal assembly required for catalysis. Complex I functions in the transfer of electrons from NADH to the respiratory chain. The immediate electron acceptor for the enzyme is believed to be ubiquinone.</text>
</comment>
<dbReference type="GO" id="GO:0005743">
    <property type="term" value="C:mitochondrial inner membrane"/>
    <property type="evidence" value="ECO:0007669"/>
    <property type="project" value="UniProtKB-SubCell"/>
</dbReference>
<feature type="transmembrane region" description="Helical" evidence="18">
    <location>
        <begin position="310"/>
        <end position="330"/>
    </location>
</feature>
<feature type="transmembrane region" description="Helical" evidence="18">
    <location>
        <begin position="237"/>
        <end position="256"/>
    </location>
</feature>
<keyword evidence="14 18" id="KW-0830">Ubiquinone</keyword>
<evidence type="ECO:0000256" key="15">
    <source>
        <dbReference type="ARBA" id="ARBA00023128"/>
    </source>
</evidence>
<feature type="domain" description="NADH:quinone oxidoreductase/Mrp antiporter transmembrane" evidence="19">
    <location>
        <begin position="23"/>
        <end position="283"/>
    </location>
</feature>
<dbReference type="PRINTS" id="PR01436">
    <property type="entry name" value="NADHDHGNASE2"/>
</dbReference>
<evidence type="ECO:0000256" key="17">
    <source>
        <dbReference type="ARBA" id="ARBA00049551"/>
    </source>
</evidence>
<dbReference type="InterPro" id="IPR050175">
    <property type="entry name" value="Complex_I_Subunit_2"/>
</dbReference>
<comment type="function">
    <text evidence="18">Core subunit of the mitochondrial membrane respiratory chain NADH dehydrogenase (Complex I) which catalyzes electron transfer from NADH through the respiratory chain, using ubiquinone as an electron acceptor. Essential for the catalytic activity and assembly of complex I.</text>
</comment>
<evidence type="ECO:0000256" key="14">
    <source>
        <dbReference type="ARBA" id="ARBA00023075"/>
    </source>
</evidence>
<evidence type="ECO:0000313" key="20">
    <source>
        <dbReference type="EMBL" id="AOY39617.1"/>
    </source>
</evidence>
<dbReference type="Pfam" id="PF00361">
    <property type="entry name" value="Proton_antipo_M"/>
    <property type="match status" value="1"/>
</dbReference>
<dbReference type="InterPro" id="IPR003917">
    <property type="entry name" value="NADH_UbQ_OxRdtase_chain2"/>
</dbReference>
<keyword evidence="7 18" id="KW-0679">Respiratory chain</keyword>
<evidence type="ECO:0000256" key="2">
    <source>
        <dbReference type="ARBA" id="ARBA00004448"/>
    </source>
</evidence>
<keyword evidence="13 18" id="KW-0520">NAD</keyword>
<dbReference type="PANTHER" id="PTHR46552:SF1">
    <property type="entry name" value="NADH-UBIQUINONE OXIDOREDUCTASE CHAIN 2"/>
    <property type="match status" value="1"/>
</dbReference>
<dbReference type="EC" id="7.1.1.2" evidence="4 18"/>
<dbReference type="EMBL" id="KX035167">
    <property type="protein sequence ID" value="AOY39617.1"/>
    <property type="molecule type" value="Genomic_DNA"/>
</dbReference>
<keyword evidence="9 18" id="KW-0999">Mitochondrion inner membrane</keyword>
<evidence type="ECO:0000256" key="12">
    <source>
        <dbReference type="ARBA" id="ARBA00022989"/>
    </source>
</evidence>
<keyword evidence="6" id="KW-0813">Transport</keyword>
<geneLocation type="mitochondrion" evidence="20"/>
<keyword evidence="12 18" id="KW-1133">Transmembrane helix</keyword>
<feature type="transmembrane region" description="Helical" evidence="18">
    <location>
        <begin position="173"/>
        <end position="191"/>
    </location>
</feature>
<name>A0A343A4Y9_9CUCU</name>
<feature type="transmembrane region" description="Helical" evidence="18">
    <location>
        <begin position="268"/>
        <end position="289"/>
    </location>
</feature>
<accession>A0A343A4Y9</accession>
<evidence type="ECO:0000256" key="16">
    <source>
        <dbReference type="ARBA" id="ARBA00023136"/>
    </source>
</evidence>
<evidence type="ECO:0000256" key="13">
    <source>
        <dbReference type="ARBA" id="ARBA00023027"/>
    </source>
</evidence>
<evidence type="ECO:0000256" key="10">
    <source>
        <dbReference type="ARBA" id="ARBA00022967"/>
    </source>
</evidence>
<gene>
    <name evidence="20" type="primary">nad2</name>
</gene>
<feature type="transmembrane region" description="Helical" evidence="18">
    <location>
        <begin position="119"/>
        <end position="141"/>
    </location>
</feature>
<dbReference type="GO" id="GO:0008137">
    <property type="term" value="F:NADH dehydrogenase (ubiquinone) activity"/>
    <property type="evidence" value="ECO:0007669"/>
    <property type="project" value="UniProtKB-EC"/>
</dbReference>
<organism evidence="20">
    <name type="scientific">Scolytinae sp. BMNH 1039896</name>
    <dbReference type="NCBI Taxonomy" id="1903768"/>
    <lineage>
        <taxon>Eukaryota</taxon>
        <taxon>Metazoa</taxon>
        <taxon>Ecdysozoa</taxon>
        <taxon>Arthropoda</taxon>
        <taxon>Hexapoda</taxon>
        <taxon>Insecta</taxon>
        <taxon>Pterygota</taxon>
        <taxon>Neoptera</taxon>
        <taxon>Endopterygota</taxon>
        <taxon>Coleoptera</taxon>
        <taxon>Polyphaga</taxon>
        <taxon>Cucujiformia</taxon>
        <taxon>Curculionidae</taxon>
        <taxon>Scolytinae</taxon>
    </lineage>
</organism>
<feature type="transmembrane region" description="Helical" evidence="18">
    <location>
        <begin position="6"/>
        <end position="38"/>
    </location>
</feature>
<evidence type="ECO:0000256" key="8">
    <source>
        <dbReference type="ARBA" id="ARBA00022692"/>
    </source>
</evidence>
<evidence type="ECO:0000256" key="11">
    <source>
        <dbReference type="ARBA" id="ARBA00022982"/>
    </source>
</evidence>
<keyword evidence="8 18" id="KW-0812">Transmembrane</keyword>
<keyword evidence="10 18" id="KW-1278">Translocase</keyword>
<keyword evidence="15 18" id="KW-0496">Mitochondrion</keyword>
<evidence type="ECO:0000256" key="4">
    <source>
        <dbReference type="ARBA" id="ARBA00012944"/>
    </source>
</evidence>
<evidence type="ECO:0000256" key="18">
    <source>
        <dbReference type="RuleBase" id="RU003403"/>
    </source>
</evidence>
<evidence type="ECO:0000259" key="19">
    <source>
        <dbReference type="Pfam" id="PF00361"/>
    </source>
</evidence>
<proteinExistence type="inferred from homology"/>
<protein>
    <recommendedName>
        <fullName evidence="5 18">NADH-ubiquinone oxidoreductase chain 2</fullName>
        <ecNumber evidence="4 18">7.1.1.2</ecNumber>
    </recommendedName>
</protein>
<keyword evidence="11 18" id="KW-0249">Electron transport</keyword>
<comment type="catalytic activity">
    <reaction evidence="17 18">
        <text>a ubiquinone + NADH + 5 H(+)(in) = a ubiquinol + NAD(+) + 4 H(+)(out)</text>
        <dbReference type="Rhea" id="RHEA:29091"/>
        <dbReference type="Rhea" id="RHEA-COMP:9565"/>
        <dbReference type="Rhea" id="RHEA-COMP:9566"/>
        <dbReference type="ChEBI" id="CHEBI:15378"/>
        <dbReference type="ChEBI" id="CHEBI:16389"/>
        <dbReference type="ChEBI" id="CHEBI:17976"/>
        <dbReference type="ChEBI" id="CHEBI:57540"/>
        <dbReference type="ChEBI" id="CHEBI:57945"/>
        <dbReference type="EC" id="7.1.1.2"/>
    </reaction>
</comment>
<dbReference type="GO" id="GO:0006120">
    <property type="term" value="P:mitochondrial electron transport, NADH to ubiquinone"/>
    <property type="evidence" value="ECO:0007669"/>
    <property type="project" value="InterPro"/>
</dbReference>
<dbReference type="InterPro" id="IPR001750">
    <property type="entry name" value="ND/Mrp_TM"/>
</dbReference>
<evidence type="ECO:0000256" key="5">
    <source>
        <dbReference type="ARBA" id="ARBA00021008"/>
    </source>
</evidence>
<comment type="subcellular location">
    <subcellularLocation>
        <location evidence="2 18">Mitochondrion inner membrane</location>
        <topology evidence="2 18">Multi-pass membrane protein</topology>
    </subcellularLocation>
</comment>